<dbReference type="InterPro" id="IPR029058">
    <property type="entry name" value="AB_hydrolase_fold"/>
</dbReference>
<gene>
    <name evidence="1" type="ORF">Alo02nite_25410</name>
    <name evidence="2" type="ORF">BJ964_007197</name>
</gene>
<dbReference type="AlphaFoldDB" id="A0A7W7HM12"/>
<comment type="caution">
    <text evidence="2">The sequence shown here is derived from an EMBL/GenBank/DDBJ whole genome shotgun (WGS) entry which is preliminary data.</text>
</comment>
<evidence type="ECO:0000313" key="1">
    <source>
        <dbReference type="EMBL" id="GIE39643.1"/>
    </source>
</evidence>
<evidence type="ECO:0000313" key="3">
    <source>
        <dbReference type="Proteomes" id="UP000590511"/>
    </source>
</evidence>
<dbReference type="Gene3D" id="3.40.50.1820">
    <property type="entry name" value="alpha/beta hydrolase"/>
    <property type="match status" value="1"/>
</dbReference>
<dbReference type="EMBL" id="JACHNC010000001">
    <property type="protein sequence ID" value="MBB4753036.1"/>
    <property type="molecule type" value="Genomic_DNA"/>
</dbReference>
<reference evidence="2 3" key="1">
    <citation type="submission" date="2020-08" db="EMBL/GenBank/DDBJ databases">
        <title>Sequencing the genomes of 1000 actinobacteria strains.</title>
        <authorList>
            <person name="Klenk H.-P."/>
        </authorList>
    </citation>
    <scope>NUCLEOTIDE SEQUENCE [LARGE SCALE GENOMIC DNA]</scope>
    <source>
        <strain evidence="2 3">DSM 43150</strain>
    </source>
</reference>
<reference evidence="1 4" key="2">
    <citation type="submission" date="2021-01" db="EMBL/GenBank/DDBJ databases">
        <title>Whole genome shotgun sequence of Actinoplanes lobatus NBRC 12513.</title>
        <authorList>
            <person name="Komaki H."/>
            <person name="Tamura T."/>
        </authorList>
    </citation>
    <scope>NUCLEOTIDE SEQUENCE [LARGE SCALE GENOMIC DNA]</scope>
    <source>
        <strain evidence="1 4">NBRC 12513</strain>
    </source>
</reference>
<evidence type="ECO:0008006" key="5">
    <source>
        <dbReference type="Google" id="ProtNLM"/>
    </source>
</evidence>
<proteinExistence type="predicted"/>
<accession>A0A7W7HM12</accession>
<dbReference type="Proteomes" id="UP000631312">
    <property type="component" value="Unassembled WGS sequence"/>
</dbReference>
<organism evidence="2 3">
    <name type="scientific">Actinoplanes lobatus</name>
    <dbReference type="NCBI Taxonomy" id="113568"/>
    <lineage>
        <taxon>Bacteria</taxon>
        <taxon>Bacillati</taxon>
        <taxon>Actinomycetota</taxon>
        <taxon>Actinomycetes</taxon>
        <taxon>Micromonosporales</taxon>
        <taxon>Micromonosporaceae</taxon>
        <taxon>Actinoplanes</taxon>
    </lineage>
</organism>
<dbReference type="SUPFAM" id="SSF53474">
    <property type="entry name" value="alpha/beta-Hydrolases"/>
    <property type="match status" value="1"/>
</dbReference>
<keyword evidence="4" id="KW-1185">Reference proteome</keyword>
<name>A0A7W7HM12_9ACTN</name>
<sequence length="173" mass="17908">MISGILVPGHGYTVEGSLFDLADAILTARGDEVVPVRWTPPDGLFQVGPEPFVRVHVAAALHHATARPVLIAKSLGTHAAALAAERALPAVWLTPILTDPAVVAAIAANPAPALIVGGTADRLWLPEAVRATGKPFLEISDGDHSLRVPGPVRAYTDVLGTVGTAVEEFLAAL</sequence>
<evidence type="ECO:0000313" key="2">
    <source>
        <dbReference type="EMBL" id="MBB4753036.1"/>
    </source>
</evidence>
<evidence type="ECO:0000313" key="4">
    <source>
        <dbReference type="Proteomes" id="UP000631312"/>
    </source>
</evidence>
<dbReference type="RefSeq" id="WP_188124779.1">
    <property type="nucleotide sequence ID" value="NZ_BOMP01000034.1"/>
</dbReference>
<dbReference type="Proteomes" id="UP000590511">
    <property type="component" value="Unassembled WGS sequence"/>
</dbReference>
<protein>
    <recommendedName>
        <fullName evidence="5">Alpha/beta hydrolase</fullName>
    </recommendedName>
</protein>
<dbReference type="EMBL" id="BOMP01000034">
    <property type="protein sequence ID" value="GIE39643.1"/>
    <property type="molecule type" value="Genomic_DNA"/>
</dbReference>